<dbReference type="EnsemblMetazoa" id="Aqu2.1.39222_001">
    <property type="protein sequence ID" value="Aqu2.1.39222_001"/>
    <property type="gene ID" value="Aqu2.1.39222"/>
</dbReference>
<dbReference type="OrthoDB" id="5982228at2759"/>
<evidence type="ECO:0000256" key="1">
    <source>
        <dbReference type="ARBA" id="ARBA00004141"/>
    </source>
</evidence>
<sequence length="516" mass="56011">MESSSDEDTENTSSHPVSLKKELTLFSTVSLVIGRIIGSGIFITPSRVLLYSGSFGLALILWTAGGFLSIGGGLCYVELGNMIRNSGAEYAYLKEAYTFKRKKPASVVCGNLLSFLFSWTHVFFIMPSSNAVIVLACGRYFMQAVAGGETPPDVSVKLCALAAITFITLINVYSLRYTAIFVNITAVAKVLALLFVTSLGIRQLAKGDHNNNFTSSFEGTSTCVGEIVLACYSVTFSYDGWNGIGYTVEENKNSKRNLLLGVLIGVPCVTVCYLSVNIAYFAGLSKSELLSSPATALTLAQSTLGDAGLVIIPLMVAISTIGSATAGVFSGSRIAFTTARDGNLMNVFGLIHNKFQTPIVAVIIQGVITAFLLMIAGSIGRLIDGLTILGAINSTLVFVGLLIMRITRREEHRPFKVWFVIPILMALTFAFLAVVPIFLVSNERIYLLAPLMLLISGIPIYFLLVWRRWRPKILNKVTRKLDRVFILLLDSSLPFVDMSNETASNEMVLFTAGHDQ</sequence>
<dbReference type="GO" id="GO:0016020">
    <property type="term" value="C:membrane"/>
    <property type="evidence" value="ECO:0007669"/>
    <property type="project" value="UniProtKB-SubCell"/>
</dbReference>
<dbReference type="PANTHER" id="PTHR11785">
    <property type="entry name" value="AMINO ACID TRANSPORTER"/>
    <property type="match status" value="1"/>
</dbReference>
<feature type="transmembrane region" description="Helical" evidence="5">
    <location>
        <begin position="180"/>
        <end position="201"/>
    </location>
</feature>
<dbReference type="AlphaFoldDB" id="A0A1X7VIB6"/>
<evidence type="ECO:0000256" key="5">
    <source>
        <dbReference type="SAM" id="Phobius"/>
    </source>
</evidence>
<name>A0A1X7VIB6_AMPQE</name>
<protein>
    <recommendedName>
        <fullName evidence="7">Amino acid permease/ SLC12A domain-containing protein</fullName>
    </recommendedName>
</protein>
<dbReference type="PANTHER" id="PTHR11785:SF512">
    <property type="entry name" value="SOBREMESA, ISOFORM B"/>
    <property type="match status" value="1"/>
</dbReference>
<feature type="transmembrane region" description="Helical" evidence="5">
    <location>
        <begin position="385"/>
        <end position="405"/>
    </location>
</feature>
<proteinExistence type="predicted"/>
<dbReference type="eggNOG" id="KOG1287">
    <property type="taxonomic scope" value="Eukaryota"/>
</dbReference>
<evidence type="ECO:0000256" key="2">
    <source>
        <dbReference type="ARBA" id="ARBA00022692"/>
    </source>
</evidence>
<evidence type="ECO:0000256" key="3">
    <source>
        <dbReference type="ARBA" id="ARBA00022989"/>
    </source>
</evidence>
<dbReference type="GO" id="GO:0015179">
    <property type="term" value="F:L-amino acid transmembrane transporter activity"/>
    <property type="evidence" value="ECO:0007669"/>
    <property type="project" value="TreeGrafter"/>
</dbReference>
<evidence type="ECO:0008006" key="7">
    <source>
        <dbReference type="Google" id="ProtNLM"/>
    </source>
</evidence>
<dbReference type="STRING" id="400682.A0A1X7VIB6"/>
<dbReference type="InterPro" id="IPR002293">
    <property type="entry name" value="AA/rel_permease1"/>
</dbReference>
<feature type="transmembrane region" description="Helical" evidence="5">
    <location>
        <begin position="258"/>
        <end position="282"/>
    </location>
</feature>
<organism evidence="6">
    <name type="scientific">Amphimedon queenslandica</name>
    <name type="common">Sponge</name>
    <dbReference type="NCBI Taxonomy" id="400682"/>
    <lineage>
        <taxon>Eukaryota</taxon>
        <taxon>Metazoa</taxon>
        <taxon>Porifera</taxon>
        <taxon>Demospongiae</taxon>
        <taxon>Heteroscleromorpha</taxon>
        <taxon>Haplosclerida</taxon>
        <taxon>Niphatidae</taxon>
        <taxon>Amphimedon</taxon>
    </lineage>
</organism>
<keyword evidence="2 5" id="KW-0812">Transmembrane</keyword>
<feature type="transmembrane region" description="Helical" evidence="5">
    <location>
        <begin position="310"/>
        <end position="336"/>
    </location>
</feature>
<feature type="transmembrane region" description="Helical" evidence="5">
    <location>
        <begin position="357"/>
        <end position="379"/>
    </location>
</feature>
<keyword evidence="3 5" id="KW-1133">Transmembrane helix</keyword>
<feature type="transmembrane region" description="Helical" evidence="5">
    <location>
        <begin position="23"/>
        <end position="43"/>
    </location>
</feature>
<dbReference type="PIRSF" id="PIRSF006060">
    <property type="entry name" value="AA_transporter"/>
    <property type="match status" value="1"/>
</dbReference>
<accession>A0A1X7VIB6</accession>
<keyword evidence="4 5" id="KW-0472">Membrane</keyword>
<evidence type="ECO:0000256" key="4">
    <source>
        <dbReference type="ARBA" id="ARBA00023136"/>
    </source>
</evidence>
<comment type="subcellular location">
    <subcellularLocation>
        <location evidence="1">Membrane</location>
        <topology evidence="1">Multi-pass membrane protein</topology>
    </subcellularLocation>
</comment>
<dbReference type="InterPro" id="IPR050598">
    <property type="entry name" value="AminoAcid_Transporter"/>
</dbReference>
<dbReference type="Pfam" id="PF13520">
    <property type="entry name" value="AA_permease_2"/>
    <property type="match status" value="1"/>
</dbReference>
<evidence type="ECO:0000313" key="6">
    <source>
        <dbReference type="EnsemblMetazoa" id="Aqu2.1.39222_001"/>
    </source>
</evidence>
<dbReference type="InParanoid" id="A0A1X7VIB6"/>
<feature type="transmembrane region" description="Helical" evidence="5">
    <location>
        <begin position="445"/>
        <end position="466"/>
    </location>
</feature>
<feature type="transmembrane region" description="Helical" evidence="5">
    <location>
        <begin position="417"/>
        <end position="439"/>
    </location>
</feature>
<feature type="transmembrane region" description="Helical" evidence="5">
    <location>
        <begin position="55"/>
        <end position="79"/>
    </location>
</feature>
<reference evidence="6" key="1">
    <citation type="submission" date="2017-05" db="UniProtKB">
        <authorList>
            <consortium name="EnsemblMetazoa"/>
        </authorList>
    </citation>
    <scope>IDENTIFICATION</scope>
</reference>
<dbReference type="FunCoup" id="A0A1X7VIB6">
    <property type="interactions" value="328"/>
</dbReference>
<dbReference type="OMA" id="QIDHDRD"/>
<dbReference type="Gene3D" id="1.20.1740.10">
    <property type="entry name" value="Amino acid/polyamine transporter I"/>
    <property type="match status" value="1"/>
</dbReference>
<feature type="transmembrane region" description="Helical" evidence="5">
    <location>
        <begin position="154"/>
        <end position="174"/>
    </location>
</feature>